<protein>
    <submittedName>
        <fullName evidence="2">Uncharacterized protein</fullName>
    </submittedName>
</protein>
<keyword evidence="3" id="KW-1185">Reference proteome</keyword>
<comment type="caution">
    <text evidence="2">The sequence shown here is derived from an EMBL/GenBank/DDBJ whole genome shotgun (WGS) entry which is preliminary data.</text>
</comment>
<reference evidence="3" key="1">
    <citation type="submission" date="2023-07" db="EMBL/GenBank/DDBJ databases">
        <title>30 novel species of actinomycetes from the DSMZ collection.</title>
        <authorList>
            <person name="Nouioui I."/>
        </authorList>
    </citation>
    <scope>NUCLEOTIDE SEQUENCE [LARGE SCALE GENOMIC DNA]</scope>
    <source>
        <strain evidence="3">DSM 41981</strain>
    </source>
</reference>
<dbReference type="RefSeq" id="WP_093828942.1">
    <property type="nucleotide sequence ID" value="NZ_JAVRES010000001.1"/>
</dbReference>
<dbReference type="EMBL" id="JAVRES010000001">
    <property type="protein sequence ID" value="MDT0433577.1"/>
    <property type="molecule type" value="Genomic_DNA"/>
</dbReference>
<evidence type="ECO:0000313" key="3">
    <source>
        <dbReference type="Proteomes" id="UP001183535"/>
    </source>
</evidence>
<gene>
    <name evidence="2" type="ORF">RM877_02670</name>
</gene>
<feature type="signal peptide" evidence="1">
    <location>
        <begin position="1"/>
        <end position="24"/>
    </location>
</feature>
<organism evidence="2 3">
    <name type="scientific">Streptomyces doudnae</name>
    <dbReference type="NCBI Taxonomy" id="3075536"/>
    <lineage>
        <taxon>Bacteria</taxon>
        <taxon>Bacillati</taxon>
        <taxon>Actinomycetota</taxon>
        <taxon>Actinomycetes</taxon>
        <taxon>Kitasatosporales</taxon>
        <taxon>Streptomycetaceae</taxon>
        <taxon>Streptomyces</taxon>
    </lineage>
</organism>
<keyword evidence="1" id="KW-0732">Signal</keyword>
<proteinExistence type="predicted"/>
<accession>A0ABD5EFX2</accession>
<dbReference type="Proteomes" id="UP001183535">
    <property type="component" value="Unassembled WGS sequence"/>
</dbReference>
<dbReference type="AlphaFoldDB" id="A0ABD5EFX2"/>
<sequence>MIASRPVTAAIAVALLALGAVSGAQSPVSSRLSAGAATAFSDDSGWGRKAPVGGASVLGVGSPTDDSGWG</sequence>
<evidence type="ECO:0000313" key="2">
    <source>
        <dbReference type="EMBL" id="MDT0433577.1"/>
    </source>
</evidence>
<feature type="chain" id="PRO_5044874096" evidence="1">
    <location>
        <begin position="25"/>
        <end position="70"/>
    </location>
</feature>
<evidence type="ECO:0000256" key="1">
    <source>
        <dbReference type="SAM" id="SignalP"/>
    </source>
</evidence>
<name>A0ABD5EFX2_9ACTN</name>